<dbReference type="Pfam" id="PF00887">
    <property type="entry name" value="ACBP"/>
    <property type="match status" value="1"/>
</dbReference>
<dbReference type="PROSITE" id="PS51228">
    <property type="entry name" value="ACB_2"/>
    <property type="match status" value="1"/>
</dbReference>
<dbReference type="InterPro" id="IPR000582">
    <property type="entry name" value="Acyl-CoA-binding_protein"/>
</dbReference>
<reference evidence="5" key="2">
    <citation type="submission" date="2021-04" db="EMBL/GenBank/DDBJ databases">
        <authorList>
            <person name="Podell S."/>
        </authorList>
    </citation>
    <scope>NUCLEOTIDE SEQUENCE</scope>
    <source>
        <strain evidence="5">Hildebrandi</strain>
    </source>
</reference>
<evidence type="ECO:0000256" key="1">
    <source>
        <dbReference type="ARBA" id="ARBA00005567"/>
    </source>
</evidence>
<feature type="compositionally biased region" description="Polar residues" evidence="2">
    <location>
        <begin position="98"/>
        <end position="109"/>
    </location>
</feature>
<dbReference type="Proteomes" id="UP000693970">
    <property type="component" value="Unassembled WGS sequence"/>
</dbReference>
<dbReference type="GO" id="GO:0000062">
    <property type="term" value="F:fatty-acyl-CoA binding"/>
    <property type="evidence" value="ECO:0007669"/>
    <property type="project" value="InterPro"/>
</dbReference>
<evidence type="ECO:0000313" key="6">
    <source>
        <dbReference type="Proteomes" id="UP000693970"/>
    </source>
</evidence>
<name>A0A9K3PHV4_9STRA</name>
<feature type="transmembrane region" description="Helical" evidence="3">
    <location>
        <begin position="285"/>
        <end position="302"/>
    </location>
</feature>
<feature type="region of interest" description="Disordered" evidence="2">
    <location>
        <begin position="98"/>
        <end position="133"/>
    </location>
</feature>
<feature type="transmembrane region" description="Helical" evidence="3">
    <location>
        <begin position="222"/>
        <end position="248"/>
    </location>
</feature>
<dbReference type="OrthoDB" id="346910at2759"/>
<feature type="transmembrane region" description="Helical" evidence="3">
    <location>
        <begin position="322"/>
        <end position="350"/>
    </location>
</feature>
<sequence>MTAGESELTAAFRAKANFMKTWKPASTPSNRDRLELYALHKVAVSGDAPSSLPSSVNAAERAKYQAWRSKSGISQEEAMKLYLQEADRQLRVYGSTNGITSATSSRTGSAPQTPQTTPNTANGSSSGAGSQAANTPRGLAAIPLLCAAAAESRPAYLRRLSQTPLEAGWWQRQEPLCSSPGTIGAIPENILLMVARFVEHVSLTTPGNLAASFFWPFHNTLLGLWMMIILYITVMKSMLAIVAILVWGTRRTGISLTREWDDTVPLVGQSISAMVERHQALTSRLIGLIMLPLPTIVNFYKSSIPNMTVSSSLFVVTMVATWWYWFIISPILMSCILWTALASGACFALIEFAGV</sequence>
<comment type="similarity">
    <text evidence="1">Belongs to the ACBP family.</text>
</comment>
<keyword evidence="3" id="KW-0812">Transmembrane</keyword>
<protein>
    <submittedName>
        <fullName evidence="5">Acyl CoA binding domain containing protein</fullName>
    </submittedName>
</protein>
<organism evidence="5 6">
    <name type="scientific">Nitzschia inconspicua</name>
    <dbReference type="NCBI Taxonomy" id="303405"/>
    <lineage>
        <taxon>Eukaryota</taxon>
        <taxon>Sar</taxon>
        <taxon>Stramenopiles</taxon>
        <taxon>Ochrophyta</taxon>
        <taxon>Bacillariophyta</taxon>
        <taxon>Bacillariophyceae</taxon>
        <taxon>Bacillariophycidae</taxon>
        <taxon>Bacillariales</taxon>
        <taxon>Bacillariaceae</taxon>
        <taxon>Nitzschia</taxon>
    </lineage>
</organism>
<dbReference type="PANTHER" id="PTHR23310:SF62">
    <property type="entry name" value="ACYL-COA BINDING PROTEIN 1, ISOFORM A"/>
    <property type="match status" value="1"/>
</dbReference>
<evidence type="ECO:0000256" key="2">
    <source>
        <dbReference type="SAM" id="MobiDB-lite"/>
    </source>
</evidence>
<evidence type="ECO:0000313" key="5">
    <source>
        <dbReference type="EMBL" id="KAG7345524.1"/>
    </source>
</evidence>
<keyword evidence="3" id="KW-1133">Transmembrane helix</keyword>
<accession>A0A9K3PHV4</accession>
<evidence type="ECO:0000256" key="3">
    <source>
        <dbReference type="SAM" id="Phobius"/>
    </source>
</evidence>
<proteinExistence type="inferred from homology"/>
<evidence type="ECO:0000259" key="4">
    <source>
        <dbReference type="PROSITE" id="PS51228"/>
    </source>
</evidence>
<feature type="domain" description="ACB" evidence="4">
    <location>
        <begin position="8"/>
        <end position="95"/>
    </location>
</feature>
<keyword evidence="3" id="KW-0472">Membrane</keyword>
<dbReference type="PANTHER" id="PTHR23310">
    <property type="entry name" value="ACYL-COA-BINDING PROTEIN, ACBP"/>
    <property type="match status" value="1"/>
</dbReference>
<gene>
    <name evidence="5" type="ORF">IV203_033055</name>
</gene>
<comment type="caution">
    <text evidence="5">The sequence shown here is derived from an EMBL/GenBank/DDBJ whole genome shotgun (WGS) entry which is preliminary data.</text>
</comment>
<reference evidence="5" key="1">
    <citation type="journal article" date="2021" name="Sci. Rep.">
        <title>Diploid genomic architecture of Nitzschia inconspicua, an elite biomass production diatom.</title>
        <authorList>
            <person name="Oliver A."/>
            <person name="Podell S."/>
            <person name="Pinowska A."/>
            <person name="Traller J.C."/>
            <person name="Smith S.R."/>
            <person name="McClure R."/>
            <person name="Beliaev A."/>
            <person name="Bohutskyi P."/>
            <person name="Hill E.A."/>
            <person name="Rabines A."/>
            <person name="Zheng H."/>
            <person name="Allen L.Z."/>
            <person name="Kuo A."/>
            <person name="Grigoriev I.V."/>
            <person name="Allen A.E."/>
            <person name="Hazlebeck D."/>
            <person name="Allen E.E."/>
        </authorList>
    </citation>
    <scope>NUCLEOTIDE SEQUENCE</scope>
    <source>
        <strain evidence="5">Hildebrandi</strain>
    </source>
</reference>
<feature type="compositionally biased region" description="Low complexity" evidence="2">
    <location>
        <begin position="110"/>
        <end position="133"/>
    </location>
</feature>
<dbReference type="AlphaFoldDB" id="A0A9K3PHV4"/>
<dbReference type="GO" id="GO:0006631">
    <property type="term" value="P:fatty acid metabolic process"/>
    <property type="evidence" value="ECO:0007669"/>
    <property type="project" value="TreeGrafter"/>
</dbReference>
<dbReference type="EMBL" id="JAGRRH010000022">
    <property type="protein sequence ID" value="KAG7345524.1"/>
    <property type="molecule type" value="Genomic_DNA"/>
</dbReference>
<keyword evidence="6" id="KW-1185">Reference proteome</keyword>